<dbReference type="GO" id="GO:0001817">
    <property type="term" value="P:regulation of cytokine production"/>
    <property type="evidence" value="ECO:0007669"/>
    <property type="project" value="TreeGrafter"/>
</dbReference>
<dbReference type="EMBL" id="CM015724">
    <property type="protein sequence ID" value="KAF3698146.1"/>
    <property type="molecule type" value="Genomic_DNA"/>
</dbReference>
<keyword evidence="8" id="KW-0393">Immunoglobulin domain</keyword>
<evidence type="ECO:0000256" key="8">
    <source>
        <dbReference type="ARBA" id="ARBA00023319"/>
    </source>
</evidence>
<evidence type="ECO:0000313" key="13">
    <source>
        <dbReference type="EMBL" id="KAF3698146.1"/>
    </source>
</evidence>
<evidence type="ECO:0000256" key="7">
    <source>
        <dbReference type="ARBA" id="ARBA00023180"/>
    </source>
</evidence>
<evidence type="ECO:0000256" key="2">
    <source>
        <dbReference type="ARBA" id="ARBA00022692"/>
    </source>
</evidence>
<dbReference type="Pfam" id="PF22705">
    <property type="entry name" value="C2-set_3"/>
    <property type="match status" value="1"/>
</dbReference>
<organism evidence="13 14">
    <name type="scientific">Channa argus</name>
    <name type="common">Northern snakehead</name>
    <name type="synonym">Ophicephalus argus</name>
    <dbReference type="NCBI Taxonomy" id="215402"/>
    <lineage>
        <taxon>Eukaryota</taxon>
        <taxon>Metazoa</taxon>
        <taxon>Chordata</taxon>
        <taxon>Craniata</taxon>
        <taxon>Vertebrata</taxon>
        <taxon>Euteleostomi</taxon>
        <taxon>Actinopterygii</taxon>
        <taxon>Neopterygii</taxon>
        <taxon>Teleostei</taxon>
        <taxon>Neoteleostei</taxon>
        <taxon>Acanthomorphata</taxon>
        <taxon>Anabantaria</taxon>
        <taxon>Anabantiformes</taxon>
        <taxon>Channoidei</taxon>
        <taxon>Channidae</taxon>
        <taxon>Channa</taxon>
    </lineage>
</organism>
<dbReference type="InterPro" id="IPR013783">
    <property type="entry name" value="Ig-like_fold"/>
</dbReference>
<dbReference type="GO" id="GO:0050852">
    <property type="term" value="P:T cell receptor signaling pathway"/>
    <property type="evidence" value="ECO:0007669"/>
    <property type="project" value="TreeGrafter"/>
</dbReference>
<dbReference type="FunFam" id="2.60.40.10:FF:000088">
    <property type="entry name" value="Butyrophilin subfamily 1 member A1"/>
    <property type="match status" value="1"/>
</dbReference>
<sequence length="458" mass="52472">MITLPCFYICHGRFHISQLNYFQNFRMIHIQDRQLLKPFICGFTVLVLSHAVVFLLLTQSCEGQSHVIGSPQPIVAMVGDDVILPCHLEPAADATDLAVEWARPDLDPRFVHLRRDGEELLMQQNPSYVGRTSLFINKLKCGDISLRISKVKLSDAGTYRCFLPTSSTDHVSELLVGSTSSPEIEISKLSSGVVLKCKSEGWYPEPEVLWFDVGGNVLSAGPTETVRGPDDLYTVSSTVTVDKRHGNRFNCRVQQNNINQTRETHIHVPDDFFTAQFSSSVRITISLVACFVCVLTVVFAVWKINKTKMHQDETEVEKEKSKTSNNTAELQLLMEGQREHLMTGSEKVNYLEKTKVNLDEKLQKKDEELQHVEHVITTLREQKKDLKNQREKLIQLLQEVKTQTEENKKKLKEKPTLDREKKMEKRQKSKIHLESRKTECEEMIQKHRETTGVNREND</sequence>
<dbReference type="GO" id="GO:0009897">
    <property type="term" value="C:external side of plasma membrane"/>
    <property type="evidence" value="ECO:0007669"/>
    <property type="project" value="TreeGrafter"/>
</dbReference>
<dbReference type="PANTHER" id="PTHR24100">
    <property type="entry name" value="BUTYROPHILIN"/>
    <property type="match status" value="1"/>
</dbReference>
<dbReference type="PROSITE" id="PS50835">
    <property type="entry name" value="IG_LIKE"/>
    <property type="match status" value="2"/>
</dbReference>
<dbReference type="InterPro" id="IPR013106">
    <property type="entry name" value="Ig_V-set"/>
</dbReference>
<dbReference type="SMART" id="SM00409">
    <property type="entry name" value="IG"/>
    <property type="match status" value="2"/>
</dbReference>
<evidence type="ECO:0000313" key="14">
    <source>
        <dbReference type="Proteomes" id="UP000503349"/>
    </source>
</evidence>
<keyword evidence="7" id="KW-0325">Glycoprotein</keyword>
<feature type="domain" description="Ig-like" evidence="12">
    <location>
        <begin position="79"/>
        <end position="172"/>
    </location>
</feature>
<reference evidence="14" key="2">
    <citation type="submission" date="2019-02" db="EMBL/GenBank/DDBJ databases">
        <title>Opniocepnalus argus Var Kimnra genome.</title>
        <authorList>
            <person name="Zhou C."/>
            <person name="Xiao S."/>
        </authorList>
    </citation>
    <scope>NUCLEOTIDE SEQUENCE [LARGE SCALE GENOMIC DNA]</scope>
</reference>
<dbReference type="Pfam" id="PF07686">
    <property type="entry name" value="V-set"/>
    <property type="match status" value="1"/>
</dbReference>
<keyword evidence="4 11" id="KW-1133">Transmembrane helix</keyword>
<dbReference type="InterPro" id="IPR053896">
    <property type="entry name" value="BTN3A2-like_Ig-C"/>
</dbReference>
<feature type="transmembrane region" description="Helical" evidence="11">
    <location>
        <begin position="283"/>
        <end position="302"/>
    </location>
</feature>
<dbReference type="FunFam" id="2.60.40.10:FF:000142">
    <property type="entry name" value="V-set domain-containing T-cell activation inhibitor 1"/>
    <property type="match status" value="1"/>
</dbReference>
<feature type="compositionally biased region" description="Basic and acidic residues" evidence="10">
    <location>
        <begin position="404"/>
        <end position="423"/>
    </location>
</feature>
<evidence type="ECO:0000256" key="5">
    <source>
        <dbReference type="ARBA" id="ARBA00023136"/>
    </source>
</evidence>
<keyword evidence="14" id="KW-1185">Reference proteome</keyword>
<accession>A0A6G1Q7K5</accession>
<dbReference type="SUPFAM" id="SSF48726">
    <property type="entry name" value="Immunoglobulin"/>
    <property type="match status" value="2"/>
</dbReference>
<evidence type="ECO:0000256" key="4">
    <source>
        <dbReference type="ARBA" id="ARBA00022989"/>
    </source>
</evidence>
<dbReference type="PANTHER" id="PTHR24100:SF151">
    <property type="entry name" value="ICOS LIGAND"/>
    <property type="match status" value="1"/>
</dbReference>
<dbReference type="GO" id="GO:1903037">
    <property type="term" value="P:regulation of leukocyte cell-cell adhesion"/>
    <property type="evidence" value="ECO:0007669"/>
    <property type="project" value="UniProtKB-ARBA"/>
</dbReference>
<evidence type="ECO:0000256" key="1">
    <source>
        <dbReference type="ARBA" id="ARBA00004370"/>
    </source>
</evidence>
<dbReference type="Proteomes" id="UP000503349">
    <property type="component" value="Chromosome 13"/>
</dbReference>
<proteinExistence type="inferred from homology"/>
<keyword evidence="5 11" id="KW-0472">Membrane</keyword>
<evidence type="ECO:0000256" key="3">
    <source>
        <dbReference type="ARBA" id="ARBA00022729"/>
    </source>
</evidence>
<dbReference type="InterPro" id="IPR003599">
    <property type="entry name" value="Ig_sub"/>
</dbReference>
<dbReference type="InterPro" id="IPR007110">
    <property type="entry name" value="Ig-like_dom"/>
</dbReference>
<dbReference type="GO" id="GO:0042110">
    <property type="term" value="P:T cell activation"/>
    <property type="evidence" value="ECO:0007669"/>
    <property type="project" value="UniProtKB-ARBA"/>
</dbReference>
<dbReference type="InterPro" id="IPR036179">
    <property type="entry name" value="Ig-like_dom_sf"/>
</dbReference>
<evidence type="ECO:0000256" key="6">
    <source>
        <dbReference type="ARBA" id="ARBA00023157"/>
    </source>
</evidence>
<feature type="region of interest" description="Disordered" evidence="10">
    <location>
        <begin position="404"/>
        <end position="458"/>
    </location>
</feature>
<comment type="subcellular location">
    <subcellularLocation>
        <location evidence="1">Membrane</location>
    </subcellularLocation>
</comment>
<protein>
    <submittedName>
        <fullName evidence="13">Butyrophilin subfamily 3 member A3</fullName>
    </submittedName>
</protein>
<keyword evidence="6" id="KW-1015">Disulfide bond</keyword>
<evidence type="ECO:0000259" key="12">
    <source>
        <dbReference type="PROSITE" id="PS50835"/>
    </source>
</evidence>
<evidence type="ECO:0000256" key="10">
    <source>
        <dbReference type="SAM" id="MobiDB-lite"/>
    </source>
</evidence>
<name>A0A6G1Q7K5_CHAAH</name>
<reference evidence="13 14" key="1">
    <citation type="submission" date="2019-02" db="EMBL/GenBank/DDBJ databases">
        <title>Opniocepnalus argus genome.</title>
        <authorList>
            <person name="Zhou C."/>
            <person name="Xiao S."/>
        </authorList>
    </citation>
    <scope>NUCLEOTIDE SEQUENCE [LARGE SCALE GENOMIC DNA]</scope>
    <source>
        <strain evidence="13">OARG1902GOOAL</strain>
        <tissue evidence="13">Muscle</tissue>
    </source>
</reference>
<keyword evidence="2 11" id="KW-0812">Transmembrane</keyword>
<dbReference type="AlphaFoldDB" id="A0A6G1Q7K5"/>
<feature type="domain" description="Ig-like" evidence="12">
    <location>
        <begin position="182"/>
        <end position="267"/>
    </location>
</feature>
<keyword evidence="3" id="KW-0732">Signal</keyword>
<comment type="similarity">
    <text evidence="9">Belongs to the SKINT family.</text>
</comment>
<evidence type="ECO:0000256" key="11">
    <source>
        <dbReference type="SAM" id="Phobius"/>
    </source>
</evidence>
<dbReference type="InterPro" id="IPR050504">
    <property type="entry name" value="IgSF_BTN/MOG"/>
</dbReference>
<gene>
    <name evidence="13" type="ORF">EXN66_Car013827</name>
</gene>
<feature type="compositionally biased region" description="Basic and acidic residues" evidence="10">
    <location>
        <begin position="431"/>
        <end position="458"/>
    </location>
</feature>
<dbReference type="Gene3D" id="2.60.40.10">
    <property type="entry name" value="Immunoglobulins"/>
    <property type="match status" value="2"/>
</dbReference>
<dbReference type="GO" id="GO:0050863">
    <property type="term" value="P:regulation of T cell activation"/>
    <property type="evidence" value="ECO:0007669"/>
    <property type="project" value="UniProtKB-ARBA"/>
</dbReference>
<dbReference type="GO" id="GO:0005102">
    <property type="term" value="F:signaling receptor binding"/>
    <property type="evidence" value="ECO:0007669"/>
    <property type="project" value="TreeGrafter"/>
</dbReference>
<feature type="transmembrane region" description="Helical" evidence="11">
    <location>
        <begin position="35"/>
        <end position="57"/>
    </location>
</feature>
<evidence type="ECO:0000256" key="9">
    <source>
        <dbReference type="ARBA" id="ARBA00038221"/>
    </source>
</evidence>